<dbReference type="SUPFAM" id="SSF56300">
    <property type="entry name" value="Metallo-dependent phosphatases"/>
    <property type="match status" value="1"/>
</dbReference>
<dbReference type="FunFam" id="3.60.21.10:FF:000005">
    <property type="entry name" value="Serine/threonine-protein phosphatase"/>
    <property type="match status" value="1"/>
</dbReference>
<dbReference type="EMBL" id="GL376596">
    <property type="status" value="NOT_ANNOTATED_CDS"/>
    <property type="molecule type" value="Genomic_DNA"/>
</dbReference>
<dbReference type="InterPro" id="IPR004843">
    <property type="entry name" value="Calcineurin-like_PHP"/>
</dbReference>
<dbReference type="PRINTS" id="PR00114">
    <property type="entry name" value="STPHPHTASE"/>
</dbReference>
<reference evidence="9" key="2">
    <citation type="submission" date="2010-04" db="EMBL/GenBank/DDBJ databases">
        <authorList>
            <person name="Buell R."/>
            <person name="Hamilton J."/>
            <person name="Hostetler J."/>
        </authorList>
    </citation>
    <scope>NUCLEOTIDE SEQUENCE [LARGE SCALE GENOMIC DNA]</scope>
    <source>
        <strain evidence="9">DAOM:BR144</strain>
    </source>
</reference>
<name>K3X097_GLOUD</name>
<evidence type="ECO:0000313" key="8">
    <source>
        <dbReference type="EnsemblProtists" id="PYU1_T010646"/>
    </source>
</evidence>
<protein>
    <recommendedName>
        <fullName evidence="6">Serine/threonine-protein phosphatase</fullName>
        <ecNumber evidence="6">3.1.3.16</ecNumber>
    </recommendedName>
</protein>
<dbReference type="Proteomes" id="UP000019132">
    <property type="component" value="Unassembled WGS sequence"/>
</dbReference>
<dbReference type="Gene3D" id="3.60.21.10">
    <property type="match status" value="1"/>
</dbReference>
<keyword evidence="9" id="KW-1185">Reference proteome</keyword>
<evidence type="ECO:0000313" key="9">
    <source>
        <dbReference type="Proteomes" id="UP000019132"/>
    </source>
</evidence>
<accession>K3X097</accession>
<reference evidence="9" key="1">
    <citation type="journal article" date="2010" name="Genome Biol.">
        <title>Genome sequence of the necrotrophic plant pathogen Pythium ultimum reveals original pathogenicity mechanisms and effector repertoire.</title>
        <authorList>
            <person name="Levesque C.A."/>
            <person name="Brouwer H."/>
            <person name="Cano L."/>
            <person name="Hamilton J.P."/>
            <person name="Holt C."/>
            <person name="Huitema E."/>
            <person name="Raffaele S."/>
            <person name="Robideau G.P."/>
            <person name="Thines M."/>
            <person name="Win J."/>
            <person name="Zerillo M.M."/>
            <person name="Beakes G.W."/>
            <person name="Boore J.L."/>
            <person name="Busam D."/>
            <person name="Dumas B."/>
            <person name="Ferriera S."/>
            <person name="Fuerstenberg S.I."/>
            <person name="Gachon C.M."/>
            <person name="Gaulin E."/>
            <person name="Govers F."/>
            <person name="Grenville-Briggs L."/>
            <person name="Horner N."/>
            <person name="Hostetler J."/>
            <person name="Jiang R.H."/>
            <person name="Johnson J."/>
            <person name="Krajaejun T."/>
            <person name="Lin H."/>
            <person name="Meijer H.J."/>
            <person name="Moore B."/>
            <person name="Morris P."/>
            <person name="Phuntmart V."/>
            <person name="Puiu D."/>
            <person name="Shetty J."/>
            <person name="Stajich J.E."/>
            <person name="Tripathy S."/>
            <person name="Wawra S."/>
            <person name="van West P."/>
            <person name="Whitty B.R."/>
            <person name="Coutinho P.M."/>
            <person name="Henrissat B."/>
            <person name="Martin F."/>
            <person name="Thomas P.D."/>
            <person name="Tyler B.M."/>
            <person name="De Vries R.P."/>
            <person name="Kamoun S."/>
            <person name="Yandell M."/>
            <person name="Tisserat N."/>
            <person name="Buell C.R."/>
        </authorList>
    </citation>
    <scope>NUCLEOTIDE SEQUENCE</scope>
    <source>
        <strain evidence="9">DAOM:BR144</strain>
    </source>
</reference>
<keyword evidence="3" id="KW-0904">Protein phosphatase</keyword>
<comment type="catalytic activity">
    <reaction evidence="6">
        <text>O-phospho-L-threonyl-[protein] + H2O = L-threonyl-[protein] + phosphate</text>
        <dbReference type="Rhea" id="RHEA:47004"/>
        <dbReference type="Rhea" id="RHEA-COMP:11060"/>
        <dbReference type="Rhea" id="RHEA-COMP:11605"/>
        <dbReference type="ChEBI" id="CHEBI:15377"/>
        <dbReference type="ChEBI" id="CHEBI:30013"/>
        <dbReference type="ChEBI" id="CHEBI:43474"/>
        <dbReference type="ChEBI" id="CHEBI:61977"/>
        <dbReference type="EC" id="3.1.3.16"/>
    </reaction>
</comment>
<keyword evidence="2 6" id="KW-0378">Hydrolase</keyword>
<dbReference type="HOGENOM" id="CLU_004962_8_1_1"/>
<evidence type="ECO:0000256" key="6">
    <source>
        <dbReference type="RuleBase" id="RU004273"/>
    </source>
</evidence>
<dbReference type="SMART" id="SM00156">
    <property type="entry name" value="PP2Ac"/>
    <property type="match status" value="1"/>
</dbReference>
<evidence type="ECO:0000256" key="1">
    <source>
        <dbReference type="ARBA" id="ARBA00022723"/>
    </source>
</evidence>
<sequence>MTTANANDAALEAVQSVGGGPEKWIESLRSGKLLSELELKQVCEIVKQLLIEESNVVAVSSPVTVCGDIHGQFFDLLELFRCGGEVPNTNYIFMGDFVDRGHNSVETFELLLCLKAQYPDRITLLRGNHECRQITQVYGFYEECVRKYGNANPWKYCTDVFDYLNLAAVIDGRVLCVHGGLSPEIRTLDQIRTIERQQEIPHEGSFCDLMWSDPEDIETWAMSPRGAGYLFGAKVTAEFNQINGLDLICRAHQLVQEGYKYMFPEKSLVTVWSAPNYCYRCGNVAAILSFDENLEREFKLFREVAESSDNFGQRALVPYFL</sequence>
<reference evidence="8" key="3">
    <citation type="submission" date="2015-02" db="UniProtKB">
        <authorList>
            <consortium name="EnsemblProtists"/>
        </authorList>
    </citation>
    <scope>IDENTIFICATION</scope>
    <source>
        <strain evidence="8">DAOM BR144</strain>
    </source>
</reference>
<evidence type="ECO:0000256" key="2">
    <source>
        <dbReference type="ARBA" id="ARBA00022801"/>
    </source>
</evidence>
<dbReference type="InterPro" id="IPR029052">
    <property type="entry name" value="Metallo-depent_PP-like"/>
</dbReference>
<organism evidence="8 9">
    <name type="scientific">Globisporangium ultimum (strain ATCC 200006 / CBS 805.95 / DAOM BR144)</name>
    <name type="common">Pythium ultimum</name>
    <dbReference type="NCBI Taxonomy" id="431595"/>
    <lineage>
        <taxon>Eukaryota</taxon>
        <taxon>Sar</taxon>
        <taxon>Stramenopiles</taxon>
        <taxon>Oomycota</taxon>
        <taxon>Peronosporomycetes</taxon>
        <taxon>Pythiales</taxon>
        <taxon>Pythiaceae</taxon>
        <taxon>Globisporangium</taxon>
    </lineage>
</organism>
<evidence type="ECO:0000256" key="4">
    <source>
        <dbReference type="ARBA" id="ARBA00023211"/>
    </source>
</evidence>
<dbReference type="VEuPathDB" id="FungiDB:PYU1_G010623"/>
<dbReference type="CDD" id="cd07415">
    <property type="entry name" value="MPP_PP2A_PP4_PP6"/>
    <property type="match status" value="1"/>
</dbReference>
<dbReference type="Pfam" id="PF00149">
    <property type="entry name" value="Metallophos"/>
    <property type="match status" value="1"/>
</dbReference>
<dbReference type="eggNOG" id="KOG0373">
    <property type="taxonomic scope" value="Eukaryota"/>
</dbReference>
<dbReference type="InParanoid" id="K3X097"/>
<keyword evidence="1" id="KW-0479">Metal-binding</keyword>
<proteinExistence type="inferred from homology"/>
<evidence type="ECO:0000259" key="7">
    <source>
        <dbReference type="PROSITE" id="PS00125"/>
    </source>
</evidence>
<feature type="domain" description="Serine/threonine specific protein phosphatases" evidence="7">
    <location>
        <begin position="125"/>
        <end position="130"/>
    </location>
</feature>
<dbReference type="GO" id="GO:0046872">
    <property type="term" value="F:metal ion binding"/>
    <property type="evidence" value="ECO:0007669"/>
    <property type="project" value="UniProtKB-KW"/>
</dbReference>
<dbReference type="FunCoup" id="K3X097">
    <property type="interactions" value="455"/>
</dbReference>
<dbReference type="STRING" id="431595.K3X097"/>
<dbReference type="GO" id="GO:0004722">
    <property type="term" value="F:protein serine/threonine phosphatase activity"/>
    <property type="evidence" value="ECO:0007669"/>
    <property type="project" value="UniProtKB-EC"/>
</dbReference>
<dbReference type="EC" id="3.1.3.16" evidence="6"/>
<keyword evidence="4" id="KW-0464">Manganese</keyword>
<dbReference type="InterPro" id="IPR006186">
    <property type="entry name" value="Ser/Thr-sp_prot-phosphatase"/>
</dbReference>
<dbReference type="InterPro" id="IPR047129">
    <property type="entry name" value="PPA2-like"/>
</dbReference>
<dbReference type="PANTHER" id="PTHR45619">
    <property type="entry name" value="SERINE/THREONINE-PROTEIN PHOSPHATASE PP2A-RELATED"/>
    <property type="match status" value="1"/>
</dbReference>
<comment type="similarity">
    <text evidence="5">Belongs to the PPP phosphatase family. PP-4 (PP-X) subfamily.</text>
</comment>
<evidence type="ECO:0000256" key="3">
    <source>
        <dbReference type="ARBA" id="ARBA00022912"/>
    </source>
</evidence>
<dbReference type="OMA" id="MCLKVKY"/>
<dbReference type="AlphaFoldDB" id="K3X097"/>
<evidence type="ECO:0000256" key="5">
    <source>
        <dbReference type="ARBA" id="ARBA00038328"/>
    </source>
</evidence>
<dbReference type="PROSITE" id="PS00125">
    <property type="entry name" value="SER_THR_PHOSPHATASE"/>
    <property type="match status" value="1"/>
</dbReference>
<dbReference type="EnsemblProtists" id="PYU1_T010646">
    <property type="protein sequence ID" value="PYU1_T010646"/>
    <property type="gene ID" value="PYU1_G010623"/>
</dbReference>